<dbReference type="Gene3D" id="3.40.50.1820">
    <property type="entry name" value="alpha/beta hydrolase"/>
    <property type="match status" value="1"/>
</dbReference>
<protein>
    <submittedName>
        <fullName evidence="1">Uncharacterized protein</fullName>
    </submittedName>
</protein>
<reference evidence="2" key="1">
    <citation type="journal article" date="2019" name="Int. J. Syst. Evol. Microbiol.">
        <title>The Global Catalogue of Microorganisms (GCM) 10K type strain sequencing project: providing services to taxonomists for standard genome sequencing and annotation.</title>
        <authorList>
            <consortium name="The Broad Institute Genomics Platform"/>
            <consortium name="The Broad Institute Genome Sequencing Center for Infectious Disease"/>
            <person name="Wu L."/>
            <person name="Ma J."/>
        </authorList>
    </citation>
    <scope>NUCLEOTIDE SEQUENCE [LARGE SCALE GENOMIC DNA]</scope>
    <source>
        <strain evidence="2">JCM 17695</strain>
    </source>
</reference>
<name>A0ABW2TU12_9PSEU</name>
<gene>
    <name evidence="1" type="ORF">ACFQV2_31910</name>
</gene>
<keyword evidence="2" id="KW-1185">Reference proteome</keyword>
<dbReference type="Proteomes" id="UP001596512">
    <property type="component" value="Unassembled WGS sequence"/>
</dbReference>
<dbReference type="SUPFAM" id="SSF53474">
    <property type="entry name" value="alpha/beta-Hydrolases"/>
    <property type="match status" value="1"/>
</dbReference>
<accession>A0ABW2TU12</accession>
<dbReference type="EMBL" id="JBHTEY010000004">
    <property type="protein sequence ID" value="MFC7617345.1"/>
    <property type="molecule type" value="Genomic_DNA"/>
</dbReference>
<sequence>MTFDALSAADLLTATPTLIVHGRVDAYCSPDLAEAMHTRIPNPDKQFVWLDATEHIDLYDVEPHVAAAVSATVAFLDKHL</sequence>
<dbReference type="InterPro" id="IPR029058">
    <property type="entry name" value="AB_hydrolase_fold"/>
</dbReference>
<comment type="caution">
    <text evidence="1">The sequence shown here is derived from an EMBL/GenBank/DDBJ whole genome shotgun (WGS) entry which is preliminary data.</text>
</comment>
<proteinExistence type="predicted"/>
<evidence type="ECO:0000313" key="1">
    <source>
        <dbReference type="EMBL" id="MFC7617345.1"/>
    </source>
</evidence>
<evidence type="ECO:0000313" key="2">
    <source>
        <dbReference type="Proteomes" id="UP001596512"/>
    </source>
</evidence>
<organism evidence="1 2">
    <name type="scientific">Actinokineospora soli</name>
    <dbReference type="NCBI Taxonomy" id="1048753"/>
    <lineage>
        <taxon>Bacteria</taxon>
        <taxon>Bacillati</taxon>
        <taxon>Actinomycetota</taxon>
        <taxon>Actinomycetes</taxon>
        <taxon>Pseudonocardiales</taxon>
        <taxon>Pseudonocardiaceae</taxon>
        <taxon>Actinokineospora</taxon>
    </lineage>
</organism>